<protein>
    <submittedName>
        <fullName evidence="5">Secreted protein</fullName>
    </submittedName>
</protein>
<organism evidence="5">
    <name type="scientific">Nippostrongylus brasiliensis</name>
    <name type="common">Rat hookworm</name>
    <dbReference type="NCBI Taxonomy" id="27835"/>
    <lineage>
        <taxon>Eukaryota</taxon>
        <taxon>Metazoa</taxon>
        <taxon>Ecdysozoa</taxon>
        <taxon>Nematoda</taxon>
        <taxon>Chromadorea</taxon>
        <taxon>Rhabditida</taxon>
        <taxon>Rhabditina</taxon>
        <taxon>Rhabditomorpha</taxon>
        <taxon>Strongyloidea</taxon>
        <taxon>Heligmosomidae</taxon>
        <taxon>Nippostrongylus</taxon>
    </lineage>
</organism>
<dbReference type="AlphaFoldDB" id="A0A0N4XY59"/>
<dbReference type="EMBL" id="UYSL01019950">
    <property type="protein sequence ID" value="VDL71582.1"/>
    <property type="molecule type" value="Genomic_DNA"/>
</dbReference>
<name>A0A0N4XY59_NIPBR</name>
<dbReference type="Proteomes" id="UP000271162">
    <property type="component" value="Unassembled WGS sequence"/>
</dbReference>
<feature type="signal peptide" evidence="2">
    <location>
        <begin position="1"/>
        <end position="17"/>
    </location>
</feature>
<keyword evidence="2" id="KW-0732">Signal</keyword>
<sequence length="76" mass="8692">MLLKVALVALVFVAVHGQAIDNPEDRVDSMARPLGPTNGRQRRSSDDAISREKYNQLIQILDEMIERIRKMEKSKE</sequence>
<evidence type="ECO:0000313" key="4">
    <source>
        <dbReference type="Proteomes" id="UP000271162"/>
    </source>
</evidence>
<keyword evidence="4" id="KW-1185">Reference proteome</keyword>
<evidence type="ECO:0000313" key="5">
    <source>
        <dbReference type="WBParaSite" id="NBR_0000799201-mRNA-1"/>
    </source>
</evidence>
<evidence type="ECO:0000256" key="2">
    <source>
        <dbReference type="SAM" id="SignalP"/>
    </source>
</evidence>
<feature type="region of interest" description="Disordered" evidence="1">
    <location>
        <begin position="25"/>
        <end position="49"/>
    </location>
</feature>
<gene>
    <name evidence="3" type="ORF">NBR_LOCUS7993</name>
</gene>
<reference evidence="3 4" key="2">
    <citation type="submission" date="2018-11" db="EMBL/GenBank/DDBJ databases">
        <authorList>
            <consortium name="Pathogen Informatics"/>
        </authorList>
    </citation>
    <scope>NUCLEOTIDE SEQUENCE [LARGE SCALE GENOMIC DNA]</scope>
</reference>
<reference evidence="5" key="1">
    <citation type="submission" date="2017-02" db="UniProtKB">
        <authorList>
            <consortium name="WormBaseParasite"/>
        </authorList>
    </citation>
    <scope>IDENTIFICATION</scope>
</reference>
<dbReference type="WBParaSite" id="NBR_0000799201-mRNA-1">
    <property type="protein sequence ID" value="NBR_0000799201-mRNA-1"/>
    <property type="gene ID" value="NBR_0000799201"/>
</dbReference>
<evidence type="ECO:0000313" key="3">
    <source>
        <dbReference type="EMBL" id="VDL71582.1"/>
    </source>
</evidence>
<proteinExistence type="predicted"/>
<evidence type="ECO:0000256" key="1">
    <source>
        <dbReference type="SAM" id="MobiDB-lite"/>
    </source>
</evidence>
<feature type="chain" id="PRO_5043125078" evidence="2">
    <location>
        <begin position="18"/>
        <end position="76"/>
    </location>
</feature>
<accession>A0A0N4XY59</accession>